<keyword evidence="2 6" id="KW-0812">Transmembrane</keyword>
<organism evidence="7">
    <name type="scientific">Fusarium oxysporum (strain Fo5176)</name>
    <name type="common">Fusarium vascular wilt</name>
    <dbReference type="NCBI Taxonomy" id="660025"/>
    <lineage>
        <taxon>Eukaryota</taxon>
        <taxon>Fungi</taxon>
        <taxon>Dikarya</taxon>
        <taxon>Ascomycota</taxon>
        <taxon>Pezizomycotina</taxon>
        <taxon>Sordariomycetes</taxon>
        <taxon>Hypocreomycetidae</taxon>
        <taxon>Hypocreales</taxon>
        <taxon>Nectriaceae</taxon>
        <taxon>Fusarium</taxon>
        <taxon>Fusarium oxysporum species complex</taxon>
    </lineage>
</organism>
<comment type="subcellular location">
    <subcellularLocation>
        <location evidence="1">Membrane</location>
        <topology evidence="1">Multi-pass membrane protein</topology>
    </subcellularLocation>
</comment>
<feature type="transmembrane region" description="Helical" evidence="6">
    <location>
        <begin position="98"/>
        <end position="121"/>
    </location>
</feature>
<dbReference type="AlphaFoldDB" id="F9FFH6"/>
<dbReference type="Pfam" id="PF01544">
    <property type="entry name" value="CorA"/>
    <property type="match status" value="1"/>
</dbReference>
<reference evidence="7" key="1">
    <citation type="journal article" date="2012" name="Mol. Plant Microbe Interact.">
        <title>A highly conserved effector in Fusarium oxysporum is required for full virulence on Arabidopsis.</title>
        <authorList>
            <person name="Thatcher L.F."/>
            <person name="Gardiner D.M."/>
            <person name="Kazan K."/>
            <person name="Manners J."/>
        </authorList>
    </citation>
    <scope>NUCLEOTIDE SEQUENCE [LARGE SCALE GENOMIC DNA]</scope>
    <source>
        <strain evidence="7">Fo5176</strain>
    </source>
</reference>
<evidence type="ECO:0000256" key="3">
    <source>
        <dbReference type="ARBA" id="ARBA00022989"/>
    </source>
</evidence>
<evidence type="ECO:0000256" key="4">
    <source>
        <dbReference type="ARBA" id="ARBA00023136"/>
    </source>
</evidence>
<dbReference type="EMBL" id="AFQF01001681">
    <property type="protein sequence ID" value="EGU84324.1"/>
    <property type="molecule type" value="Genomic_DNA"/>
</dbReference>
<sequence>MCDSSLKFNLTASNQLRNLCPDRIDNNLRKKALTNHGSLQQRIQLAQSEVANRQATEATRQGKTVMTFTFATVLFLPLSFLSSLFALDVASFQEVPAWAFYIVFFVSIGISAILGFSVFYWEDIRHFKKEFMTSPANALKQFFKPASTPSTMPKASDSGYNETGRAIKPLRIVSKMEDRGRELINRARGHGRKNDIDDNENSSAVLRG</sequence>
<accession>F9FFH6</accession>
<gene>
    <name evidence="7" type="ORF">FOXB_05155</name>
</gene>
<dbReference type="SUPFAM" id="SSF144083">
    <property type="entry name" value="Magnesium transport protein CorA, transmembrane region"/>
    <property type="match status" value="1"/>
</dbReference>
<protein>
    <submittedName>
        <fullName evidence="7">Uncharacterized protein</fullName>
    </submittedName>
</protein>
<dbReference type="Gene3D" id="1.20.58.340">
    <property type="entry name" value="Magnesium transport protein CorA, transmembrane region"/>
    <property type="match status" value="1"/>
</dbReference>
<keyword evidence="4 6" id="KW-0472">Membrane</keyword>
<dbReference type="GO" id="GO:0016020">
    <property type="term" value="C:membrane"/>
    <property type="evidence" value="ECO:0007669"/>
    <property type="project" value="UniProtKB-SubCell"/>
</dbReference>
<dbReference type="InterPro" id="IPR045863">
    <property type="entry name" value="CorA_TM1_TM2"/>
</dbReference>
<dbReference type="GO" id="GO:0046873">
    <property type="term" value="F:metal ion transmembrane transporter activity"/>
    <property type="evidence" value="ECO:0007669"/>
    <property type="project" value="InterPro"/>
</dbReference>
<dbReference type="OrthoDB" id="5099043at2759"/>
<feature type="region of interest" description="Disordered" evidence="5">
    <location>
        <begin position="185"/>
        <end position="208"/>
    </location>
</feature>
<evidence type="ECO:0000313" key="7">
    <source>
        <dbReference type="EMBL" id="EGU84324.1"/>
    </source>
</evidence>
<dbReference type="InterPro" id="IPR002523">
    <property type="entry name" value="MgTranspt_CorA/ZnTranspt_ZntB"/>
</dbReference>
<keyword evidence="3 6" id="KW-1133">Transmembrane helix</keyword>
<evidence type="ECO:0000256" key="6">
    <source>
        <dbReference type="SAM" id="Phobius"/>
    </source>
</evidence>
<name>F9FFH6_FUSOF</name>
<proteinExistence type="predicted"/>
<feature type="transmembrane region" description="Helical" evidence="6">
    <location>
        <begin position="65"/>
        <end position="86"/>
    </location>
</feature>
<dbReference type="STRING" id="660025.F9FFH6"/>
<evidence type="ECO:0000256" key="1">
    <source>
        <dbReference type="ARBA" id="ARBA00004141"/>
    </source>
</evidence>
<evidence type="ECO:0000256" key="5">
    <source>
        <dbReference type="SAM" id="MobiDB-lite"/>
    </source>
</evidence>
<evidence type="ECO:0000256" key="2">
    <source>
        <dbReference type="ARBA" id="ARBA00022692"/>
    </source>
</evidence>
<comment type="caution">
    <text evidence="7">The sequence shown here is derived from an EMBL/GenBank/DDBJ whole genome shotgun (WGS) entry which is preliminary data.</text>
</comment>